<evidence type="ECO:0000256" key="1">
    <source>
        <dbReference type="ARBA" id="ARBA00023002"/>
    </source>
</evidence>
<evidence type="ECO:0000259" key="2">
    <source>
        <dbReference type="Pfam" id="PF00465"/>
    </source>
</evidence>
<dbReference type="Proteomes" id="UP000184245">
    <property type="component" value="Unassembled WGS sequence"/>
</dbReference>
<dbReference type="Gene3D" id="1.20.1090.10">
    <property type="entry name" value="Dehydroquinate synthase-like - alpha domain"/>
    <property type="match status" value="1"/>
</dbReference>
<dbReference type="PANTHER" id="PTHR11496:SF83">
    <property type="entry name" value="HYDROXYACID-OXOACID TRANSHYDROGENASE, MITOCHONDRIAL"/>
    <property type="match status" value="1"/>
</dbReference>
<dbReference type="CDD" id="cd14863">
    <property type="entry name" value="Fe-ADH-like"/>
    <property type="match status" value="1"/>
</dbReference>
<evidence type="ECO:0000313" key="4">
    <source>
        <dbReference type="EMBL" id="SHE59670.1"/>
    </source>
</evidence>
<dbReference type="InterPro" id="IPR018211">
    <property type="entry name" value="ADH_Fe_CS"/>
</dbReference>
<keyword evidence="5" id="KW-1185">Reference proteome</keyword>
<dbReference type="PANTHER" id="PTHR11496">
    <property type="entry name" value="ALCOHOL DEHYDROGENASE"/>
    <property type="match status" value="1"/>
</dbReference>
<dbReference type="PROSITE" id="PS00913">
    <property type="entry name" value="ADH_IRON_1"/>
    <property type="match status" value="1"/>
</dbReference>
<dbReference type="RefSeq" id="WP_072849469.1">
    <property type="nucleotide sequence ID" value="NZ_FQVI01000003.1"/>
</dbReference>
<proteinExistence type="predicted"/>
<dbReference type="FunFam" id="3.40.50.1970:FF:000003">
    <property type="entry name" value="Alcohol dehydrogenase, iron-containing"/>
    <property type="match status" value="1"/>
</dbReference>
<evidence type="ECO:0000259" key="3">
    <source>
        <dbReference type="Pfam" id="PF25137"/>
    </source>
</evidence>
<dbReference type="EMBL" id="FQVI01000003">
    <property type="protein sequence ID" value="SHE59670.1"/>
    <property type="molecule type" value="Genomic_DNA"/>
</dbReference>
<dbReference type="InterPro" id="IPR056798">
    <property type="entry name" value="ADH_Fe_C"/>
</dbReference>
<feature type="domain" description="Alcohol dehydrogenase iron-type/glycerol dehydrogenase GldA" evidence="2">
    <location>
        <begin position="13"/>
        <end position="174"/>
    </location>
</feature>
<accession>A0A1M4UST4</accession>
<dbReference type="GO" id="GO:0004022">
    <property type="term" value="F:alcohol dehydrogenase (NAD+) activity"/>
    <property type="evidence" value="ECO:0007669"/>
    <property type="project" value="TreeGrafter"/>
</dbReference>
<dbReference type="InterPro" id="IPR039697">
    <property type="entry name" value="Alcohol_dehydrogenase_Fe"/>
</dbReference>
<dbReference type="SUPFAM" id="SSF56796">
    <property type="entry name" value="Dehydroquinate synthase-like"/>
    <property type="match status" value="1"/>
</dbReference>
<dbReference type="GO" id="GO:0046872">
    <property type="term" value="F:metal ion binding"/>
    <property type="evidence" value="ECO:0007669"/>
    <property type="project" value="InterPro"/>
</dbReference>
<protein>
    <submittedName>
        <fullName evidence="4">Alcohol dehydrogenase, class IV</fullName>
    </submittedName>
</protein>
<name>A0A1M4UST4_9CLOT</name>
<dbReference type="AlphaFoldDB" id="A0A1M4UST4"/>
<dbReference type="Pfam" id="PF25137">
    <property type="entry name" value="ADH_Fe_C"/>
    <property type="match status" value="1"/>
</dbReference>
<dbReference type="STRING" id="1122155.SAMN02745158_00962"/>
<sequence>MSAYMWNTFCPTLFGTGASKEAGVKAKELGMHRVMVCTEQALCEFKVATQVIEVLKNAGLEVFVFDKCRADAPSDICDEGAAFVREHEIDGIVAVGGGSTLDTAKAIGIIISQNGTTIRDYYGIGEAEHEIKLITISTTSGTGSEISQWAVIGDTVTGAKEMPIYKPDMAIVDPVLTYSLPAGPTAATGMDVLAHCVEAITNKNYNPYGYIFGKEGIKLTLKWLPAAVKEPKNAEAREMMSLAANLGGMAISACGCQIGHSFSQTFGAQNHIPHGLGCAWGLPGVMIYTAKYGDRKNLEAVADAMETAYTQDTDTMQLAEALAERVVQLMKELKIPSIRDSGYSLEDCLSAADRFAHDGAFGNSPGNPGRKEIEAYIAFTYDVY</sequence>
<dbReference type="Pfam" id="PF00465">
    <property type="entry name" value="Fe-ADH"/>
    <property type="match status" value="1"/>
</dbReference>
<reference evidence="4 5" key="1">
    <citation type="submission" date="2016-11" db="EMBL/GenBank/DDBJ databases">
        <authorList>
            <person name="Jaros S."/>
            <person name="Januszkiewicz K."/>
            <person name="Wedrychowicz H."/>
        </authorList>
    </citation>
    <scope>NUCLEOTIDE SEQUENCE [LARGE SCALE GENOMIC DNA]</scope>
    <source>
        <strain evidence="4 5">DSM 17459</strain>
    </source>
</reference>
<dbReference type="Gene3D" id="3.40.50.1970">
    <property type="match status" value="1"/>
</dbReference>
<evidence type="ECO:0000313" key="5">
    <source>
        <dbReference type="Proteomes" id="UP000184245"/>
    </source>
</evidence>
<organism evidence="4 5">
    <name type="scientific">Lactonifactor longoviformis DSM 17459</name>
    <dbReference type="NCBI Taxonomy" id="1122155"/>
    <lineage>
        <taxon>Bacteria</taxon>
        <taxon>Bacillati</taxon>
        <taxon>Bacillota</taxon>
        <taxon>Clostridia</taxon>
        <taxon>Eubacteriales</taxon>
        <taxon>Clostridiaceae</taxon>
        <taxon>Lactonifactor</taxon>
    </lineage>
</organism>
<dbReference type="InterPro" id="IPR001670">
    <property type="entry name" value="ADH_Fe/GldA"/>
</dbReference>
<gene>
    <name evidence="4" type="ORF">SAMN02745158_00962</name>
</gene>
<keyword evidence="1" id="KW-0560">Oxidoreductase</keyword>
<dbReference type="OrthoDB" id="9804734at2"/>
<feature type="domain" description="Fe-containing alcohol dehydrogenase-like C-terminal" evidence="3">
    <location>
        <begin position="185"/>
        <end position="377"/>
    </location>
</feature>